<dbReference type="STRING" id="990268.JCM19235_2542"/>
<evidence type="ECO:0000313" key="3">
    <source>
        <dbReference type="Proteomes" id="UP000029228"/>
    </source>
</evidence>
<dbReference type="EMBL" id="BBMR01000003">
    <property type="protein sequence ID" value="GAL19119.1"/>
    <property type="molecule type" value="Genomic_DNA"/>
</dbReference>
<dbReference type="RefSeq" id="WP_394154458.1">
    <property type="nucleotide sequence ID" value="NZ_JBHOHJ010000015.1"/>
</dbReference>
<protein>
    <submittedName>
        <fullName evidence="2">Uncharacterized protein</fullName>
    </submittedName>
</protein>
<dbReference type="Proteomes" id="UP000029228">
    <property type="component" value="Unassembled WGS sequence"/>
</dbReference>
<reference evidence="2 3" key="1">
    <citation type="submission" date="2014-09" db="EMBL/GenBank/DDBJ databases">
        <title>Vibrio maritimus JCM 19235. (C45) whole genome shotgun sequence.</title>
        <authorList>
            <person name="Sawabe T."/>
            <person name="Meirelles P."/>
            <person name="Nakanishi M."/>
            <person name="Sayaka M."/>
            <person name="Hattori M."/>
            <person name="Ohkuma M."/>
        </authorList>
    </citation>
    <scope>NUCLEOTIDE SEQUENCE [LARGE SCALE GENOMIC DNA]</scope>
    <source>
        <strain evidence="3">JCM19235</strain>
    </source>
</reference>
<evidence type="ECO:0000313" key="2">
    <source>
        <dbReference type="EMBL" id="GAL19119.1"/>
    </source>
</evidence>
<gene>
    <name evidence="2" type="ORF">JCM19235_2542</name>
</gene>
<feature type="chain" id="PRO_5001864521" evidence="1">
    <location>
        <begin position="26"/>
        <end position="116"/>
    </location>
</feature>
<dbReference type="AlphaFoldDB" id="A0A090RY09"/>
<feature type="signal peptide" evidence="1">
    <location>
        <begin position="1"/>
        <end position="25"/>
    </location>
</feature>
<keyword evidence="3" id="KW-1185">Reference proteome</keyword>
<reference evidence="2 3" key="2">
    <citation type="submission" date="2014-09" db="EMBL/GenBank/DDBJ databases">
        <authorList>
            <consortium name="NBRP consortium"/>
            <person name="Sawabe T."/>
            <person name="Meirelles P."/>
            <person name="Nakanishi M."/>
            <person name="Sayaka M."/>
            <person name="Hattori M."/>
            <person name="Ohkuma M."/>
        </authorList>
    </citation>
    <scope>NUCLEOTIDE SEQUENCE [LARGE SCALE GENOMIC DNA]</scope>
    <source>
        <strain evidence="3">JCM19235</strain>
    </source>
</reference>
<keyword evidence="1" id="KW-0732">Signal</keyword>
<comment type="caution">
    <text evidence="2">The sequence shown here is derived from an EMBL/GenBank/DDBJ whole genome shotgun (WGS) entry which is preliminary data.</text>
</comment>
<name>A0A090RY09_9VIBR</name>
<accession>A0A090RY09</accession>
<evidence type="ECO:0000256" key="1">
    <source>
        <dbReference type="SAM" id="SignalP"/>
    </source>
</evidence>
<proteinExistence type="predicted"/>
<sequence length="116" mass="13599">MKFLRFMPLSLLIFVATFGSGNAHAELPLKCQLNTTADQFWFYQEQLVFKSSQFVIFQNFKGRVVTQVDLKTGKFSRTTYIGEPFIPKYQMLFGTCEEPNHVLKMWHMSSVEMDQR</sequence>
<organism evidence="2 3">
    <name type="scientific">Vibrio maritimus</name>
    <dbReference type="NCBI Taxonomy" id="990268"/>
    <lineage>
        <taxon>Bacteria</taxon>
        <taxon>Pseudomonadati</taxon>
        <taxon>Pseudomonadota</taxon>
        <taxon>Gammaproteobacteria</taxon>
        <taxon>Vibrionales</taxon>
        <taxon>Vibrionaceae</taxon>
        <taxon>Vibrio</taxon>
    </lineage>
</organism>